<dbReference type="EMBL" id="PKHA01000007">
    <property type="protein sequence ID" value="PKY98428.1"/>
    <property type="molecule type" value="Genomic_DNA"/>
</dbReference>
<dbReference type="RefSeq" id="WP_101638220.1">
    <property type="nucleotide sequence ID" value="NZ_JBKUIE010000001.1"/>
</dbReference>
<dbReference type="InterPro" id="IPR023302">
    <property type="entry name" value="Pept_S9A_N"/>
</dbReference>
<dbReference type="Gene3D" id="3.40.50.1820">
    <property type="entry name" value="alpha/beta hydrolase"/>
    <property type="match status" value="2"/>
</dbReference>
<feature type="compositionally biased region" description="Polar residues" evidence="4">
    <location>
        <begin position="1"/>
        <end position="16"/>
    </location>
</feature>
<dbReference type="PRINTS" id="PR00862">
    <property type="entry name" value="PROLIGOPTASE"/>
</dbReference>
<organism evidence="7 8">
    <name type="scientific">Actinomyces urogenitalis</name>
    <dbReference type="NCBI Taxonomy" id="103621"/>
    <lineage>
        <taxon>Bacteria</taxon>
        <taxon>Bacillati</taxon>
        <taxon>Actinomycetota</taxon>
        <taxon>Actinomycetes</taxon>
        <taxon>Actinomycetales</taxon>
        <taxon>Actinomycetaceae</taxon>
        <taxon>Actinomyces</taxon>
    </lineage>
</organism>
<dbReference type="InterPro" id="IPR001375">
    <property type="entry name" value="Peptidase_S9_cat"/>
</dbReference>
<feature type="domain" description="Peptidase S9 prolyl oligopeptidase catalytic" evidence="5">
    <location>
        <begin position="563"/>
        <end position="762"/>
    </location>
</feature>
<dbReference type="InterPro" id="IPR029058">
    <property type="entry name" value="AB_hydrolase_fold"/>
</dbReference>
<keyword evidence="1" id="KW-0645">Protease</keyword>
<dbReference type="InterPro" id="IPR051167">
    <property type="entry name" value="Prolyl_oligopep/macrocyclase"/>
</dbReference>
<protein>
    <submittedName>
        <fullName evidence="7">S9 family peptidase</fullName>
    </submittedName>
</protein>
<evidence type="ECO:0000256" key="2">
    <source>
        <dbReference type="ARBA" id="ARBA00022801"/>
    </source>
</evidence>
<keyword evidence="2" id="KW-0378">Hydrolase</keyword>
<accession>A0A2I1KS43</accession>
<dbReference type="PANTHER" id="PTHR42881">
    <property type="entry name" value="PROLYL ENDOPEPTIDASE"/>
    <property type="match status" value="1"/>
</dbReference>
<gene>
    <name evidence="7" type="ORF">CYJ26_07480</name>
</gene>
<dbReference type="SUPFAM" id="SSF50993">
    <property type="entry name" value="Peptidase/esterase 'gauge' domain"/>
    <property type="match status" value="1"/>
</dbReference>
<dbReference type="AlphaFoldDB" id="A0A2I1KS43"/>
<dbReference type="InterPro" id="IPR002470">
    <property type="entry name" value="Peptidase_S9A"/>
</dbReference>
<evidence type="ECO:0000259" key="6">
    <source>
        <dbReference type="Pfam" id="PF02897"/>
    </source>
</evidence>
<feature type="region of interest" description="Disordered" evidence="4">
    <location>
        <begin position="1"/>
        <end position="30"/>
    </location>
</feature>
<dbReference type="PANTHER" id="PTHR42881:SF13">
    <property type="entry name" value="PROLYL ENDOPEPTIDASE"/>
    <property type="match status" value="1"/>
</dbReference>
<feature type="domain" description="Peptidase S9A N-terminal" evidence="6">
    <location>
        <begin position="31"/>
        <end position="479"/>
    </location>
</feature>
<evidence type="ECO:0000313" key="7">
    <source>
        <dbReference type="EMBL" id="PKY98428.1"/>
    </source>
</evidence>
<evidence type="ECO:0000313" key="8">
    <source>
        <dbReference type="Proteomes" id="UP000234778"/>
    </source>
</evidence>
<dbReference type="SUPFAM" id="SSF53474">
    <property type="entry name" value="alpha/beta-Hydrolases"/>
    <property type="match status" value="1"/>
</dbReference>
<dbReference type="GeneID" id="81708769"/>
<dbReference type="Pfam" id="PF02897">
    <property type="entry name" value="Peptidase_S9_N"/>
    <property type="match status" value="1"/>
</dbReference>
<evidence type="ECO:0000259" key="5">
    <source>
        <dbReference type="Pfam" id="PF00326"/>
    </source>
</evidence>
<name>A0A2I1KS43_9ACTO</name>
<dbReference type="GO" id="GO:0005829">
    <property type="term" value="C:cytosol"/>
    <property type="evidence" value="ECO:0007669"/>
    <property type="project" value="TreeGrafter"/>
</dbReference>
<dbReference type="GO" id="GO:0006508">
    <property type="term" value="P:proteolysis"/>
    <property type="evidence" value="ECO:0007669"/>
    <property type="project" value="UniProtKB-KW"/>
</dbReference>
<keyword evidence="3" id="KW-0720">Serine protease</keyword>
<sequence>MTTTPRQPAQAHPSSQADPAAALPPLPETPAWLDEVEGEQALEWVRERNEATRATYEDAPGFEQLRADIEEILDSADKIPGVALAAGKLYNFWTDAEHPRGLWRRTTWESYRAGAPQAGGTTQWEVLLDLDALGQAEGVTWVWHGASVLRTGPLAGLRALIDLSDGGSDTDVTRELDLDTLTFIDPADGGFYRSPSKGSMTWADDAGHSVLVTTDWGPDSLSSSGYPRQVRRARRGQDLAEAEILLTAPHESMAVSAWRDRRGRTWLSEQMSFYTSRTWLVDDDATALAAERSAELLAATATVSAEGTHLIEVPESAEVSAAWDYLLIHLREPWTLGAQTYPTGSLLAAPLAAWLDGERQLTALFTPTSSTFLQGWTVTSHHLVLSLLDDVVATLQVLTPPASGAGEETSQEGWTQQALDLAALAAPSASIPGGSGANTPDPTLLRPGRTLVEVSAGAVDSLDSDELWMTVSSFTQPTTLALGRLTPDGRLDSAEVLRQAPHRYDSSGVVATQHVAVSEDGTRVPYFQIGRPADGPAPTILYGYGGFEIPMGVGYLAVTGKAWLEQGGTYVIANIRGGGEYGPAWHRAGLKEDRHRVYEDFAAVARALVERGVTTPGRLAVHGGSNGGLLVGNMLTQYPELVGAVVCEVPLLDMQRYTHLLAGASWEAEYGDPDDPAQWEFIRTFSPFHLLRQGVDYPPVLFVTSTRDDRVHPAHARTMAYRMLAMGQDVTYFENSEGGHGRASTNAQRAWVNALIHTFAREQLG</sequence>
<evidence type="ECO:0000256" key="1">
    <source>
        <dbReference type="ARBA" id="ARBA00022670"/>
    </source>
</evidence>
<comment type="caution">
    <text evidence="7">The sequence shown here is derived from an EMBL/GenBank/DDBJ whole genome shotgun (WGS) entry which is preliminary data.</text>
</comment>
<proteinExistence type="predicted"/>
<dbReference type="GO" id="GO:0004252">
    <property type="term" value="F:serine-type endopeptidase activity"/>
    <property type="evidence" value="ECO:0007669"/>
    <property type="project" value="InterPro"/>
</dbReference>
<dbReference type="Pfam" id="PF00326">
    <property type="entry name" value="Peptidase_S9"/>
    <property type="match status" value="1"/>
</dbReference>
<evidence type="ECO:0000256" key="4">
    <source>
        <dbReference type="SAM" id="MobiDB-lite"/>
    </source>
</evidence>
<evidence type="ECO:0000256" key="3">
    <source>
        <dbReference type="ARBA" id="ARBA00022825"/>
    </source>
</evidence>
<dbReference type="Gene3D" id="2.130.10.120">
    <property type="entry name" value="Prolyl oligopeptidase, N-terminal domain"/>
    <property type="match status" value="2"/>
</dbReference>
<dbReference type="Proteomes" id="UP000234778">
    <property type="component" value="Unassembled WGS sequence"/>
</dbReference>
<reference evidence="7 8" key="1">
    <citation type="submission" date="2017-12" db="EMBL/GenBank/DDBJ databases">
        <title>Phylogenetic diversity of female urinary microbiome.</title>
        <authorList>
            <person name="Thomas-White K."/>
            <person name="Wolfe A.J."/>
        </authorList>
    </citation>
    <scope>NUCLEOTIDE SEQUENCE [LARGE SCALE GENOMIC DNA]</scope>
    <source>
        <strain evidence="7 8">UMB0319</strain>
    </source>
</reference>
<dbReference type="GO" id="GO:0070012">
    <property type="term" value="F:oligopeptidase activity"/>
    <property type="evidence" value="ECO:0007669"/>
    <property type="project" value="TreeGrafter"/>
</dbReference>